<reference evidence="3 4" key="1">
    <citation type="submission" date="2016-11" db="EMBL/GenBank/DDBJ databases">
        <authorList>
            <person name="Jaros S."/>
            <person name="Januszkiewicz K."/>
            <person name="Wedrychowicz H."/>
        </authorList>
    </citation>
    <scope>NUCLEOTIDE SEQUENCE [LARGE SCALE GENOMIC DNA]</scope>
    <source>
        <strain evidence="3 4">DSM 44666</strain>
    </source>
</reference>
<dbReference type="PANTHER" id="PTHR46112">
    <property type="entry name" value="AMINOPEPTIDASE"/>
    <property type="match status" value="1"/>
</dbReference>
<evidence type="ECO:0000313" key="3">
    <source>
        <dbReference type="EMBL" id="SHF01636.1"/>
    </source>
</evidence>
<keyword evidence="4" id="KW-1185">Reference proteome</keyword>
<dbReference type="AlphaFoldDB" id="A0A1M4Y7P9"/>
<dbReference type="Proteomes" id="UP000184476">
    <property type="component" value="Unassembled WGS sequence"/>
</dbReference>
<dbReference type="Pfam" id="PF00557">
    <property type="entry name" value="Peptidase_M24"/>
    <property type="match status" value="1"/>
</dbReference>
<dbReference type="InterPro" id="IPR029149">
    <property type="entry name" value="Creatin/AminoP/Spt16_N"/>
</dbReference>
<gene>
    <name evidence="3" type="ORF">SAMN05444392_10687</name>
</gene>
<proteinExistence type="predicted"/>
<dbReference type="GO" id="GO:0004177">
    <property type="term" value="F:aminopeptidase activity"/>
    <property type="evidence" value="ECO:0007669"/>
    <property type="project" value="UniProtKB-KW"/>
</dbReference>
<keyword evidence="3" id="KW-0645">Protease</keyword>
<dbReference type="CDD" id="cd01066">
    <property type="entry name" value="APP_MetAP"/>
    <property type="match status" value="1"/>
</dbReference>
<dbReference type="Gene3D" id="3.90.230.10">
    <property type="entry name" value="Creatinase/methionine aminopeptidase superfamily"/>
    <property type="match status" value="1"/>
</dbReference>
<dbReference type="InterPro" id="IPR000587">
    <property type="entry name" value="Creatinase_N"/>
</dbReference>
<accession>A0A1M4Y7P9</accession>
<evidence type="ECO:0000259" key="2">
    <source>
        <dbReference type="Pfam" id="PF01321"/>
    </source>
</evidence>
<protein>
    <submittedName>
        <fullName evidence="3">Xaa-Pro aminopeptidase</fullName>
    </submittedName>
</protein>
<organism evidence="3 4">
    <name type="scientific">Seinonella peptonophila</name>
    <dbReference type="NCBI Taxonomy" id="112248"/>
    <lineage>
        <taxon>Bacteria</taxon>
        <taxon>Bacillati</taxon>
        <taxon>Bacillota</taxon>
        <taxon>Bacilli</taxon>
        <taxon>Bacillales</taxon>
        <taxon>Thermoactinomycetaceae</taxon>
        <taxon>Seinonella</taxon>
    </lineage>
</organism>
<dbReference type="PANTHER" id="PTHR46112:SF3">
    <property type="entry name" value="AMINOPEPTIDASE YPDF"/>
    <property type="match status" value="1"/>
</dbReference>
<keyword evidence="3" id="KW-0031">Aminopeptidase</keyword>
<feature type="domain" description="Peptidase M24" evidence="1">
    <location>
        <begin position="162"/>
        <end position="366"/>
    </location>
</feature>
<sequence length="383" mass="43612">MNIPFDQQKLDRLMDQQNIDLILATSRHNVRYLLGGYEFFFFANGDAIGLGNYLPVVGYRKDQLEQAFYIGASNEFWQQYVTPVWMTNVSHVSWSSQDTVHEVVNYIRRFGLDRATIAIESAFLPADAWQIMNRELPSVKWLDATLLLEELRAVKSEQELAYIQAASEVIVQSFLHTFQQGRKEMTEFDLVEHVRRYQTNQGLKFDYCLITTGNRLERAPSGRYWRKGEMISLDSAGYKNGYLGDMARMGVYGEPSAQMKELLDEVETVQQAARTPISAGKIGSEIYQAAEDAMRKCPSFNQMQFVAHGMGLIPHEAPRLTSSGPIPYPGTHRDRPLEAGMVLSLETHIHSEIGFVKLEDTIVVTDKGWEAYADFGRGWNQVE</sequence>
<keyword evidence="3" id="KW-0378">Hydrolase</keyword>
<evidence type="ECO:0000313" key="4">
    <source>
        <dbReference type="Proteomes" id="UP000184476"/>
    </source>
</evidence>
<dbReference type="InterPro" id="IPR036005">
    <property type="entry name" value="Creatinase/aminopeptidase-like"/>
</dbReference>
<dbReference type="SUPFAM" id="SSF53092">
    <property type="entry name" value="Creatinase/prolidase N-terminal domain"/>
    <property type="match status" value="1"/>
</dbReference>
<dbReference type="STRING" id="112248.SAMN05444392_10687"/>
<dbReference type="Pfam" id="PF01321">
    <property type="entry name" value="Creatinase_N"/>
    <property type="match status" value="1"/>
</dbReference>
<dbReference type="Gene3D" id="3.40.350.10">
    <property type="entry name" value="Creatinase/prolidase N-terminal domain"/>
    <property type="match status" value="1"/>
</dbReference>
<dbReference type="RefSeq" id="WP_073154922.1">
    <property type="nucleotide sequence ID" value="NZ_FQVL01000006.1"/>
</dbReference>
<dbReference type="SUPFAM" id="SSF55920">
    <property type="entry name" value="Creatinase/aminopeptidase"/>
    <property type="match status" value="1"/>
</dbReference>
<feature type="domain" description="Creatinase N-terminal" evidence="2">
    <location>
        <begin position="8"/>
        <end position="154"/>
    </location>
</feature>
<dbReference type="InterPro" id="IPR050659">
    <property type="entry name" value="Peptidase_M24B"/>
</dbReference>
<evidence type="ECO:0000259" key="1">
    <source>
        <dbReference type="Pfam" id="PF00557"/>
    </source>
</evidence>
<name>A0A1M4Y7P9_9BACL</name>
<dbReference type="OrthoDB" id="4850044at2"/>
<dbReference type="EMBL" id="FQVL01000006">
    <property type="protein sequence ID" value="SHF01636.1"/>
    <property type="molecule type" value="Genomic_DNA"/>
</dbReference>
<dbReference type="InterPro" id="IPR000994">
    <property type="entry name" value="Pept_M24"/>
</dbReference>